<keyword evidence="3" id="KW-1185">Reference proteome</keyword>
<gene>
    <name evidence="2" type="ORF">TPHV1_10337</name>
</gene>
<dbReference type="EMBL" id="CDNC01000001">
    <property type="protein sequence ID" value="CEM60669.1"/>
    <property type="molecule type" value="Genomic_DNA"/>
</dbReference>
<protein>
    <submittedName>
        <fullName evidence="2">Uncharacterized protein</fullName>
    </submittedName>
</protein>
<dbReference type="RefSeq" id="WP_044634294.1">
    <property type="nucleotide sequence ID" value="NZ_CDNC01000001.1"/>
</dbReference>
<evidence type="ECO:0000313" key="3">
    <source>
        <dbReference type="Proteomes" id="UP000042527"/>
    </source>
</evidence>
<dbReference type="OrthoDB" id="356129at2"/>
<reference evidence="3" key="1">
    <citation type="submission" date="2015-01" db="EMBL/GenBank/DDBJ databases">
        <authorList>
            <person name="Manzoor Shahid"/>
            <person name="Zubair Saima"/>
        </authorList>
    </citation>
    <scope>NUCLEOTIDE SEQUENCE [LARGE SCALE GENOMIC DNA]</scope>
    <source>
        <strain evidence="3">V1</strain>
    </source>
</reference>
<feature type="signal peptide" evidence="1">
    <location>
        <begin position="1"/>
        <end position="22"/>
    </location>
</feature>
<evidence type="ECO:0000256" key="1">
    <source>
        <dbReference type="SAM" id="SignalP"/>
    </source>
</evidence>
<dbReference type="AlphaFoldDB" id="A0A0B7GQ07"/>
<dbReference type="Proteomes" id="UP000042527">
    <property type="component" value="Unassembled WGS sequence"/>
</dbReference>
<name>A0A0B7GQ07_TREPH</name>
<accession>A0A0B7GQ07</accession>
<proteinExistence type="predicted"/>
<keyword evidence="1" id="KW-0732">Signal</keyword>
<organism evidence="2 3">
    <name type="scientific">Treponema phagedenis</name>
    <dbReference type="NCBI Taxonomy" id="162"/>
    <lineage>
        <taxon>Bacteria</taxon>
        <taxon>Pseudomonadati</taxon>
        <taxon>Spirochaetota</taxon>
        <taxon>Spirochaetia</taxon>
        <taxon>Spirochaetales</taxon>
        <taxon>Treponemataceae</taxon>
        <taxon>Treponema</taxon>
    </lineage>
</organism>
<evidence type="ECO:0000313" key="2">
    <source>
        <dbReference type="EMBL" id="CEM60669.1"/>
    </source>
</evidence>
<feature type="chain" id="PRO_5002115313" evidence="1">
    <location>
        <begin position="23"/>
        <end position="340"/>
    </location>
</feature>
<sequence>MRRFTKKSILIFCIGIGMLVSAAANEALELSSGFLKVMVYPKTGSFTLYRFDVCKKNYTPLYDSTRSGSVNVISLHFNRTVYPLIKTIGSTIFAEKIDNRIVMTFQISKDFKVTQTFYFIPGEKELGGQYLKIDISVHNLSENSVFAAFKALIDSSLGENKKRFLYTDTKRDITSEILLRLDTEKDATIVSSDVNAACLFLLKHPQAITPINVYAANRNRLTGHEWLPHYQQGRSFTKGNSVSDAAMLFIWKEKLLKKGSIMTVSMIVGCADYCLLTAQRIRDSITIAETESERIKKNYDYIQKLLQKIEKVEENPDIVSDEAIYDLTDQTDKAIKDIQE</sequence>